<dbReference type="Pfam" id="PF11611">
    <property type="entry name" value="DUF4352"/>
    <property type="match status" value="1"/>
</dbReference>
<gene>
    <name evidence="4" type="ORF">C4K46_07175</name>
</gene>
<dbReference type="RefSeq" id="WP_209628225.1">
    <property type="nucleotide sequence ID" value="NZ_PRDG01000004.1"/>
</dbReference>
<dbReference type="EMBL" id="PRDG01000004">
    <property type="protein sequence ID" value="MBP2623720.1"/>
    <property type="molecule type" value="Genomic_DNA"/>
</dbReference>
<dbReference type="Proteomes" id="UP001519296">
    <property type="component" value="Unassembled WGS sequence"/>
</dbReference>
<keyword evidence="2" id="KW-0812">Transmembrane</keyword>
<evidence type="ECO:0000256" key="1">
    <source>
        <dbReference type="ARBA" id="ARBA00022729"/>
    </source>
</evidence>
<keyword evidence="2" id="KW-1133">Transmembrane helix</keyword>
<evidence type="ECO:0000259" key="3">
    <source>
        <dbReference type="Pfam" id="PF11611"/>
    </source>
</evidence>
<feature type="domain" description="DUF4352" evidence="3">
    <location>
        <begin position="83"/>
        <end position="199"/>
    </location>
</feature>
<proteinExistence type="predicted"/>
<comment type="caution">
    <text evidence="4">The sequence shown here is derived from an EMBL/GenBank/DDBJ whole genome shotgun (WGS) entry which is preliminary data.</text>
</comment>
<feature type="transmembrane region" description="Helical" evidence="2">
    <location>
        <begin position="28"/>
        <end position="52"/>
    </location>
</feature>
<name>A0ABS5B4P1_9STRE</name>
<keyword evidence="1" id="KW-0732">Signal</keyword>
<dbReference type="InterPro" id="IPR029051">
    <property type="entry name" value="DUF4352"/>
</dbReference>
<reference evidence="4 5" key="1">
    <citation type="submission" date="2018-02" db="EMBL/GenBank/DDBJ databases">
        <title>Draft genome sequence of Streptococcus oricebi CCUG 70868T type strain.</title>
        <authorList>
            <person name="Mendez V."/>
            <person name="Salva-Serra F."/>
            <person name="Jaen-Luchoro D."/>
            <person name="Gonzales-Siles L."/>
            <person name="Karlsson R."/>
            <person name="Engstrom-Jakobsson H."/>
            <person name="Busquets A."/>
            <person name="Gomila M."/>
            <person name="Pineiro-Iglesias B."/>
            <person name="Bennasar-Figueras A."/>
            <person name="Seeger M."/>
            <person name="Moore E."/>
        </authorList>
    </citation>
    <scope>NUCLEOTIDE SEQUENCE [LARGE SCALE GENOMIC DNA]</scope>
    <source>
        <strain evidence="4 5">CCUG 70868</strain>
    </source>
</reference>
<sequence length="211" mass="23620">MGQAIAKEITSPDGRIYRLKKPLYKQGLFWASLIGFVLAFILLLLVLGLVIVNGSLSEENAKLGGRSQSSLYYNDYQQKLDSYQLGESVTFKDGAKVTVKSIETSKQRKMSDEATGEAIVVQLEVENTSNHRLLINPYAFNLYDEDGSFYVLDGSTFDKAQIGTNLGPAKRMELELIFDGENNDYDIYHLAYDRAEWSKRGASSTSSDDRD</sequence>
<evidence type="ECO:0000313" key="4">
    <source>
        <dbReference type="EMBL" id="MBP2623720.1"/>
    </source>
</evidence>
<evidence type="ECO:0000256" key="2">
    <source>
        <dbReference type="SAM" id="Phobius"/>
    </source>
</evidence>
<accession>A0ABS5B4P1</accession>
<organism evidence="4 5">
    <name type="scientific">Streptococcus oricebi</name>
    <dbReference type="NCBI Taxonomy" id="1547447"/>
    <lineage>
        <taxon>Bacteria</taxon>
        <taxon>Bacillati</taxon>
        <taxon>Bacillota</taxon>
        <taxon>Bacilli</taxon>
        <taxon>Lactobacillales</taxon>
        <taxon>Streptococcaceae</taxon>
        <taxon>Streptococcus</taxon>
    </lineage>
</organism>
<keyword evidence="5" id="KW-1185">Reference proteome</keyword>
<keyword evidence="2" id="KW-0472">Membrane</keyword>
<dbReference type="InterPro" id="IPR029050">
    <property type="entry name" value="Immunoprotect_excell_Ig-like"/>
</dbReference>
<evidence type="ECO:0000313" key="5">
    <source>
        <dbReference type="Proteomes" id="UP001519296"/>
    </source>
</evidence>
<dbReference type="Gene3D" id="2.60.40.1240">
    <property type="match status" value="1"/>
</dbReference>
<protein>
    <submittedName>
        <fullName evidence="4">DUF4352 domain-containing protein</fullName>
    </submittedName>
</protein>